<reference evidence="2" key="1">
    <citation type="submission" date="2016-10" db="EMBL/GenBank/DDBJ databases">
        <authorList>
            <person name="Varghese N."/>
            <person name="Submissions S."/>
        </authorList>
    </citation>
    <scope>NUCLEOTIDE SEQUENCE [LARGE SCALE GENOMIC DNA]</scope>
    <source>
        <strain evidence="2">DSM 44260</strain>
    </source>
</reference>
<dbReference type="AlphaFoldDB" id="A0A1H9KWQ5"/>
<dbReference type="STRING" id="155974.SAMN04487818_101356"/>
<gene>
    <name evidence="1" type="ORF">SAMN04487818_101356</name>
</gene>
<keyword evidence="2" id="KW-1185">Reference proteome</keyword>
<protein>
    <submittedName>
        <fullName evidence="1">Uncharacterized protein</fullName>
    </submittedName>
</protein>
<name>A0A1H9KWQ5_9PSEU</name>
<sequence length="65" mass="7019">MKCLITAMPVLPHPRALGAPVTARIAPDRHRFDSPLDLADSSTAFGRVAARHRVARAQEGKCSAR</sequence>
<organism evidence="1 2">
    <name type="scientific">Actinokineospora terrae</name>
    <dbReference type="NCBI Taxonomy" id="155974"/>
    <lineage>
        <taxon>Bacteria</taxon>
        <taxon>Bacillati</taxon>
        <taxon>Actinomycetota</taxon>
        <taxon>Actinomycetes</taxon>
        <taxon>Pseudonocardiales</taxon>
        <taxon>Pseudonocardiaceae</taxon>
        <taxon>Actinokineospora</taxon>
    </lineage>
</organism>
<dbReference type="Proteomes" id="UP000199051">
    <property type="component" value="Unassembled WGS sequence"/>
</dbReference>
<dbReference type="EMBL" id="FOGI01000001">
    <property type="protein sequence ID" value="SER03651.1"/>
    <property type="molecule type" value="Genomic_DNA"/>
</dbReference>
<proteinExistence type="predicted"/>
<accession>A0A1H9KWQ5</accession>
<evidence type="ECO:0000313" key="1">
    <source>
        <dbReference type="EMBL" id="SER03651.1"/>
    </source>
</evidence>
<evidence type="ECO:0000313" key="2">
    <source>
        <dbReference type="Proteomes" id="UP000199051"/>
    </source>
</evidence>